<evidence type="ECO:0000313" key="1">
    <source>
        <dbReference type="EMBL" id="KAG0425330.1"/>
    </source>
</evidence>
<protein>
    <submittedName>
        <fullName evidence="1">Uncharacterized protein</fullName>
    </submittedName>
</protein>
<comment type="caution">
    <text evidence="1">The sequence shown here is derived from an EMBL/GenBank/DDBJ whole genome shotgun (WGS) entry which is preliminary data.</text>
</comment>
<dbReference type="Proteomes" id="UP000805193">
    <property type="component" value="Unassembled WGS sequence"/>
</dbReference>
<keyword evidence="2" id="KW-1185">Reference proteome</keyword>
<evidence type="ECO:0000313" key="2">
    <source>
        <dbReference type="Proteomes" id="UP000805193"/>
    </source>
</evidence>
<reference evidence="1 2" key="1">
    <citation type="journal article" date="2020" name="Cell">
        <title>Large-Scale Comparative Analyses of Tick Genomes Elucidate Their Genetic Diversity and Vector Capacities.</title>
        <authorList>
            <consortium name="Tick Genome and Microbiome Consortium (TIGMIC)"/>
            <person name="Jia N."/>
            <person name="Wang J."/>
            <person name="Shi W."/>
            <person name="Du L."/>
            <person name="Sun Y."/>
            <person name="Zhan W."/>
            <person name="Jiang J.F."/>
            <person name="Wang Q."/>
            <person name="Zhang B."/>
            <person name="Ji P."/>
            <person name="Bell-Sakyi L."/>
            <person name="Cui X.M."/>
            <person name="Yuan T.T."/>
            <person name="Jiang B.G."/>
            <person name="Yang W.F."/>
            <person name="Lam T.T."/>
            <person name="Chang Q.C."/>
            <person name="Ding S.J."/>
            <person name="Wang X.J."/>
            <person name="Zhu J.G."/>
            <person name="Ruan X.D."/>
            <person name="Zhao L."/>
            <person name="Wei J.T."/>
            <person name="Ye R.Z."/>
            <person name="Que T.C."/>
            <person name="Du C.H."/>
            <person name="Zhou Y.H."/>
            <person name="Cheng J.X."/>
            <person name="Dai P.F."/>
            <person name="Guo W.B."/>
            <person name="Han X.H."/>
            <person name="Huang E.J."/>
            <person name="Li L.F."/>
            <person name="Wei W."/>
            <person name="Gao Y.C."/>
            <person name="Liu J.Z."/>
            <person name="Shao H.Z."/>
            <person name="Wang X."/>
            <person name="Wang C.C."/>
            <person name="Yang T.C."/>
            <person name="Huo Q.B."/>
            <person name="Li W."/>
            <person name="Chen H.Y."/>
            <person name="Chen S.E."/>
            <person name="Zhou L.G."/>
            <person name="Ni X.B."/>
            <person name="Tian J.H."/>
            <person name="Sheng Y."/>
            <person name="Liu T."/>
            <person name="Pan Y.S."/>
            <person name="Xia L.Y."/>
            <person name="Li J."/>
            <person name="Zhao F."/>
            <person name="Cao W.C."/>
        </authorList>
    </citation>
    <scope>NUCLEOTIDE SEQUENCE [LARGE SCALE GENOMIC DNA]</scope>
    <source>
        <strain evidence="1">Iper-2018</strain>
    </source>
</reference>
<dbReference type="EMBL" id="JABSTQ010009858">
    <property type="protein sequence ID" value="KAG0425330.1"/>
    <property type="molecule type" value="Genomic_DNA"/>
</dbReference>
<sequence>MSRVFGPAYGSNPGFIFLLREADRLIESSWPEVIQSINPARAENCRAVYSPPTILADTELSTSTMNLLAKGPKCARDGQFSKVDQLAAAHEVAARIHEEDRHQLLGAAAQAVCSRPAPRSTVKESREEPHSTAGSPDGFPEKWLFDALCYQILPLQICDRALYGSVIELPGFLQQGEEDTPSNVNVSARAYIQSGDINHVALRETARLSL</sequence>
<proteinExistence type="predicted"/>
<accession>A0AC60PVP9</accession>
<organism evidence="1 2">
    <name type="scientific">Ixodes persulcatus</name>
    <name type="common">Taiga tick</name>
    <dbReference type="NCBI Taxonomy" id="34615"/>
    <lineage>
        <taxon>Eukaryota</taxon>
        <taxon>Metazoa</taxon>
        <taxon>Ecdysozoa</taxon>
        <taxon>Arthropoda</taxon>
        <taxon>Chelicerata</taxon>
        <taxon>Arachnida</taxon>
        <taxon>Acari</taxon>
        <taxon>Parasitiformes</taxon>
        <taxon>Ixodida</taxon>
        <taxon>Ixodoidea</taxon>
        <taxon>Ixodidae</taxon>
        <taxon>Ixodinae</taxon>
        <taxon>Ixodes</taxon>
    </lineage>
</organism>
<name>A0AC60PVP9_IXOPE</name>
<gene>
    <name evidence="1" type="ORF">HPB47_027495</name>
</gene>